<feature type="compositionally biased region" description="Basic and acidic residues" evidence="1">
    <location>
        <begin position="1"/>
        <end position="12"/>
    </location>
</feature>
<dbReference type="AlphaFoldDB" id="A0A3B1DGT7"/>
<name>A0A3B1DGT7_9ZZZZ</name>
<protein>
    <submittedName>
        <fullName evidence="2">Uncharacterized protein</fullName>
    </submittedName>
</protein>
<proteinExistence type="predicted"/>
<dbReference type="EMBL" id="UOGI01000263">
    <property type="protein sequence ID" value="VAX34140.1"/>
    <property type="molecule type" value="Genomic_DNA"/>
</dbReference>
<evidence type="ECO:0000256" key="1">
    <source>
        <dbReference type="SAM" id="MobiDB-lite"/>
    </source>
</evidence>
<feature type="region of interest" description="Disordered" evidence="1">
    <location>
        <begin position="1"/>
        <end position="23"/>
    </location>
</feature>
<evidence type="ECO:0000313" key="2">
    <source>
        <dbReference type="EMBL" id="VAX34140.1"/>
    </source>
</evidence>
<organism evidence="2">
    <name type="scientific">hydrothermal vent metagenome</name>
    <dbReference type="NCBI Taxonomy" id="652676"/>
    <lineage>
        <taxon>unclassified sequences</taxon>
        <taxon>metagenomes</taxon>
        <taxon>ecological metagenomes</taxon>
    </lineage>
</organism>
<feature type="non-terminal residue" evidence="2">
    <location>
        <position position="1"/>
    </location>
</feature>
<accession>A0A3B1DGT7</accession>
<sequence length="23" mass="2409">PLLIEGKAEDIQIRGGTGRGNDV</sequence>
<gene>
    <name evidence="2" type="ORF">MNBD_NITROSPIRAE03-406</name>
</gene>
<reference evidence="2" key="1">
    <citation type="submission" date="2018-06" db="EMBL/GenBank/DDBJ databases">
        <authorList>
            <person name="Zhirakovskaya E."/>
        </authorList>
    </citation>
    <scope>NUCLEOTIDE SEQUENCE</scope>
</reference>